<dbReference type="PROSITE" id="PS51704">
    <property type="entry name" value="GP_PDE"/>
    <property type="match status" value="1"/>
</dbReference>
<comment type="caution">
    <text evidence="2">The sequence shown here is derived from an EMBL/GenBank/DDBJ whole genome shotgun (WGS) entry which is preliminary data.</text>
</comment>
<dbReference type="PANTHER" id="PTHR43805">
    <property type="entry name" value="GLYCEROPHOSPHORYL DIESTER PHOSPHODIESTERASE"/>
    <property type="match status" value="1"/>
</dbReference>
<evidence type="ECO:0000313" key="2">
    <source>
        <dbReference type="EMBL" id="GHI00843.1"/>
    </source>
</evidence>
<dbReference type="SUPFAM" id="SSF51695">
    <property type="entry name" value="PLC-like phosphodiesterases"/>
    <property type="match status" value="1"/>
</dbReference>
<dbReference type="EMBL" id="BNDS01000028">
    <property type="protein sequence ID" value="GHI00843.1"/>
    <property type="molecule type" value="Genomic_DNA"/>
</dbReference>
<proteinExistence type="predicted"/>
<dbReference type="InterPro" id="IPR030395">
    <property type="entry name" value="GP_PDE_dom"/>
</dbReference>
<keyword evidence="3" id="KW-1185">Reference proteome</keyword>
<feature type="domain" description="GP-PDE" evidence="1">
    <location>
        <begin position="3"/>
        <end position="268"/>
    </location>
</feature>
<reference evidence="2 3" key="1">
    <citation type="journal article" date="2022" name="Int. J. Syst. Evol. Microbiol.">
        <title>Neobacillus kokaensis sp. nov., isolated from soil.</title>
        <authorList>
            <person name="Yuki K."/>
            <person name="Matsubara H."/>
            <person name="Yamaguchi S."/>
        </authorList>
    </citation>
    <scope>NUCLEOTIDE SEQUENCE [LARGE SCALE GENOMIC DNA]</scope>
    <source>
        <strain evidence="2 3">LOB 377</strain>
    </source>
</reference>
<evidence type="ECO:0000259" key="1">
    <source>
        <dbReference type="PROSITE" id="PS51704"/>
    </source>
</evidence>
<protein>
    <submittedName>
        <fullName evidence="2">Glycerophosphoryl diester phosphodiesterase</fullName>
    </submittedName>
</protein>
<accession>A0ABQ3NA34</accession>
<dbReference type="PANTHER" id="PTHR43805:SF1">
    <property type="entry name" value="GP-PDE DOMAIN-CONTAINING PROTEIN"/>
    <property type="match status" value="1"/>
</dbReference>
<name>A0ABQ3NA34_9BACI</name>
<organism evidence="2 3">
    <name type="scientific">Neobacillus kokaensis</name>
    <dbReference type="NCBI Taxonomy" id="2759023"/>
    <lineage>
        <taxon>Bacteria</taxon>
        <taxon>Bacillati</taxon>
        <taxon>Bacillota</taxon>
        <taxon>Bacilli</taxon>
        <taxon>Bacillales</taxon>
        <taxon>Bacillaceae</taxon>
        <taxon>Neobacillus</taxon>
    </lineage>
</organism>
<dbReference type="InterPro" id="IPR017946">
    <property type="entry name" value="PLC-like_Pdiesterase_TIM-brl"/>
</dbReference>
<gene>
    <name evidence="2" type="ORF">AM1BK_43850</name>
</gene>
<sequence length="270" mass="30213">MNDTCTAQRIYPPEHPYLENTLPSMEAAFKACADIVELDIKPTKDGQFAVFHDWTLDCRTNSEGMVNDYTMAELKKLDIGYGYTADNGKTFPFRGKGIGLMPSLEEVLKHFPDRAFLIHIKSADPAEGVQLARYLSNLPQKRLSQLTVYGDDNPISSVKKQIPNLRVMSMATLKSCLLPYIGIGWTGIIPAACENTQLHIPEKYAPLLWGFPNKFLNRMDSVNTRVILVAGNGGWSEGFDTKDDLERLPDNYSGGIWTNRIDVIAPLLKK</sequence>
<dbReference type="Proteomes" id="UP000637074">
    <property type="component" value="Unassembled WGS sequence"/>
</dbReference>
<evidence type="ECO:0000313" key="3">
    <source>
        <dbReference type="Proteomes" id="UP000637074"/>
    </source>
</evidence>
<dbReference type="Pfam" id="PF03009">
    <property type="entry name" value="GDPD"/>
    <property type="match status" value="1"/>
</dbReference>
<dbReference type="Gene3D" id="3.20.20.190">
    <property type="entry name" value="Phosphatidylinositol (PI) phosphodiesterase"/>
    <property type="match status" value="1"/>
</dbReference>